<reference evidence="1" key="2">
    <citation type="submission" date="2022-11" db="EMBL/GenBank/DDBJ databases">
        <title>Draft genome sequence of Sellimonas catena strain 18CBH55.</title>
        <authorList>
            <person name="Atsushi H."/>
            <person name="Moriya O."/>
            <person name="Mitsuo S."/>
        </authorList>
    </citation>
    <scope>NUCLEOTIDE SEQUENCE</scope>
    <source>
        <strain evidence="1">18CBH55</strain>
    </source>
</reference>
<protein>
    <submittedName>
        <fullName evidence="1">Uncharacterized protein</fullName>
    </submittedName>
</protein>
<gene>
    <name evidence="1" type="ORF">Selli2_06700</name>
</gene>
<reference evidence="1" key="3">
    <citation type="journal article" date="2023" name="Int. J. Syst. Evol. Microbiol.">
        <title>Sellimonas catena sp. nov., isolated from human faeces.</title>
        <authorList>
            <person name="Hisatomi A."/>
            <person name="Ohkuma M."/>
            <person name="Sakamoto M."/>
        </authorList>
    </citation>
    <scope>NUCLEOTIDE SEQUENCE</scope>
    <source>
        <strain evidence="1">18CBH55</strain>
    </source>
</reference>
<evidence type="ECO:0000313" key="2">
    <source>
        <dbReference type="Proteomes" id="UP001145094"/>
    </source>
</evidence>
<comment type="caution">
    <text evidence="1">The sequence shown here is derived from an EMBL/GenBank/DDBJ whole genome shotgun (WGS) entry which is preliminary data.</text>
</comment>
<dbReference type="EMBL" id="BSCH01000003">
    <property type="protein sequence ID" value="GLG89243.1"/>
    <property type="molecule type" value="Genomic_DNA"/>
</dbReference>
<reference evidence="1" key="1">
    <citation type="submission" date="2022-11" db="EMBL/GenBank/DDBJ databases">
        <title>Draft genome sequence of Sellimonas catena strain 18CBH55.</title>
        <authorList>
            <person name="Hisatomi A."/>
            <person name="Ohkuma M."/>
            <person name="Sakamoto M."/>
        </authorList>
    </citation>
    <scope>NUCLEOTIDE SEQUENCE</scope>
    <source>
        <strain evidence="1">18CBH55</strain>
    </source>
</reference>
<name>A0A9W6FGW3_9FIRM</name>
<dbReference type="AlphaFoldDB" id="A0A9W6FGW3"/>
<evidence type="ECO:0000313" key="1">
    <source>
        <dbReference type="EMBL" id="GLG89243.1"/>
    </source>
</evidence>
<accession>A0A9W6FGW3</accession>
<dbReference type="Proteomes" id="UP001145094">
    <property type="component" value="Unassembled WGS sequence"/>
</dbReference>
<sequence length="66" mass="7318">MIRWKGRPELYIIEAEEGGRTNGSHEKRNGSGTCNGRSTVPSAALCAGCHFESVYFFKALLFPIKK</sequence>
<proteinExistence type="predicted"/>
<organism evidence="1 2">
    <name type="scientific">Sellimonas catena</name>
    <dbReference type="NCBI Taxonomy" id="2994035"/>
    <lineage>
        <taxon>Bacteria</taxon>
        <taxon>Bacillati</taxon>
        <taxon>Bacillota</taxon>
        <taxon>Clostridia</taxon>
        <taxon>Lachnospirales</taxon>
        <taxon>Lachnospiraceae</taxon>
        <taxon>Sellimonas</taxon>
    </lineage>
</organism>